<feature type="region of interest" description="Disordered" evidence="8">
    <location>
        <begin position="93"/>
        <end position="117"/>
    </location>
</feature>
<proteinExistence type="predicted"/>
<evidence type="ECO:0000256" key="4">
    <source>
        <dbReference type="ARBA" id="ARBA00022622"/>
    </source>
</evidence>
<keyword evidence="7" id="KW-0449">Lipoprotein</keyword>
<feature type="compositionally biased region" description="Basic and acidic residues" evidence="8">
    <location>
        <begin position="256"/>
        <end position="272"/>
    </location>
</feature>
<dbReference type="AlphaFoldDB" id="A0A1J0R807"/>
<sequence length="359" mass="37947">MCTGKQLQGKTAQQVLDSIKKASKVKIAATLQAEQLLTATPWKLTAGADGGSHTWANGAATGSCNCGTGCGSTSMTLTGGGEYTAKDRPLTAADLPADDTAAPKAEDDTSKESAHTQSKTLAMYQRLKSLLNSPAIPLNLAGLTASQAQQAIHQNNLGQTVLNFNNKLNGTTLQETSKAIEEKIKEILGDAASFTDMYTSKTLNSKVSMPWLNGGTATTVDAIITQGKEAQLLGHLKGVELQSQAATDSTKGQQQTRKDAAEKQLDGTDKKQTAVPSEFDKACGVIPAAEKCKDPCNWTDDKCKLKEGAAPTGSICAIYNDPETCVKAPGTKKEGKKSVCGWIEDKCQDSSFLVNRNWL</sequence>
<keyword evidence="3" id="KW-1003">Cell membrane</keyword>
<feature type="domain" description="Trypanosome variant surface glycoprotein C-terminal" evidence="9">
    <location>
        <begin position="311"/>
        <end position="356"/>
    </location>
</feature>
<evidence type="ECO:0000256" key="5">
    <source>
        <dbReference type="ARBA" id="ARBA00023136"/>
    </source>
</evidence>
<evidence type="ECO:0000256" key="7">
    <source>
        <dbReference type="ARBA" id="ARBA00023288"/>
    </source>
</evidence>
<organism evidence="10">
    <name type="scientific">Trypanosoma brucei</name>
    <dbReference type="NCBI Taxonomy" id="5691"/>
    <lineage>
        <taxon>Eukaryota</taxon>
        <taxon>Discoba</taxon>
        <taxon>Euglenozoa</taxon>
        <taxon>Kinetoplastea</taxon>
        <taxon>Metakinetoplastina</taxon>
        <taxon>Trypanosomatida</taxon>
        <taxon>Trypanosomatidae</taxon>
        <taxon>Trypanosoma</taxon>
    </lineage>
</organism>
<feature type="region of interest" description="Disordered" evidence="8">
    <location>
        <begin position="244"/>
        <end position="273"/>
    </location>
</feature>
<evidence type="ECO:0000256" key="3">
    <source>
        <dbReference type="ARBA" id="ARBA00022475"/>
    </source>
</evidence>
<dbReference type="EMBL" id="KX699994">
    <property type="protein sequence ID" value="APD73950.1"/>
    <property type="molecule type" value="Genomic_DNA"/>
</dbReference>
<dbReference type="GO" id="GO:0005886">
    <property type="term" value="C:plasma membrane"/>
    <property type="evidence" value="ECO:0007669"/>
    <property type="project" value="UniProtKB-SubCell"/>
</dbReference>
<accession>A0A1J0R807</accession>
<feature type="compositionally biased region" description="Polar residues" evidence="8">
    <location>
        <begin position="244"/>
        <end position="255"/>
    </location>
</feature>
<evidence type="ECO:0000256" key="1">
    <source>
        <dbReference type="ARBA" id="ARBA00002523"/>
    </source>
</evidence>
<evidence type="ECO:0000256" key="2">
    <source>
        <dbReference type="ARBA" id="ARBA00004609"/>
    </source>
</evidence>
<name>A0A1J0R807_9TRYP</name>
<evidence type="ECO:0000256" key="8">
    <source>
        <dbReference type="SAM" id="MobiDB-lite"/>
    </source>
</evidence>
<evidence type="ECO:0000313" key="10">
    <source>
        <dbReference type="EMBL" id="APD73950.1"/>
    </source>
</evidence>
<reference evidence="10" key="1">
    <citation type="submission" date="2016-08" db="EMBL/GenBank/DDBJ databases">
        <title>VSG repertoire of Trypanosoma brucei EATRO 1125.</title>
        <authorList>
            <person name="Cross G.A."/>
        </authorList>
    </citation>
    <scope>NUCLEOTIDE SEQUENCE</scope>
    <source>
        <strain evidence="10">EATRO 1125</strain>
    </source>
</reference>
<keyword evidence="6" id="KW-0325">Glycoprotein</keyword>
<evidence type="ECO:0000259" key="9">
    <source>
        <dbReference type="Pfam" id="PF10659"/>
    </source>
</evidence>
<comment type="subcellular location">
    <subcellularLocation>
        <location evidence="2">Cell membrane</location>
        <topology evidence="2">Lipid-anchor</topology>
        <topology evidence="2">GPI-anchor</topology>
    </subcellularLocation>
</comment>
<dbReference type="Pfam" id="PF10659">
    <property type="entry name" value="Trypan_glycop_C"/>
    <property type="match status" value="1"/>
</dbReference>
<comment type="function">
    <text evidence="1">VSG forms a coat on the surface of the parasite. The trypanosome evades the immune response of the host by expressing a series of antigenically distinct VSGs from an estimated 1000 VSG genes.</text>
</comment>
<dbReference type="VEuPathDB" id="TriTrypDB:Tb427_000448300"/>
<dbReference type="VEuPathDB" id="TriTrypDB:Tb1125.Tb05.5K5.460"/>
<keyword evidence="4" id="KW-0336">GPI-anchor</keyword>
<protein>
    <submittedName>
        <fullName evidence="10">Variant surface glycoprotein 1125.2059</fullName>
    </submittedName>
</protein>
<evidence type="ECO:0000256" key="6">
    <source>
        <dbReference type="ARBA" id="ARBA00023180"/>
    </source>
</evidence>
<feature type="compositionally biased region" description="Low complexity" evidence="8">
    <location>
        <begin position="93"/>
        <end position="103"/>
    </location>
</feature>
<keyword evidence="5" id="KW-0472">Membrane</keyword>
<dbReference type="InterPro" id="IPR019609">
    <property type="entry name" value="Variant_surf_glycoprt_trypan_C"/>
</dbReference>
<feature type="compositionally biased region" description="Basic and acidic residues" evidence="8">
    <location>
        <begin position="104"/>
        <end position="114"/>
    </location>
</feature>
<dbReference type="GO" id="GO:0098552">
    <property type="term" value="C:side of membrane"/>
    <property type="evidence" value="ECO:0007669"/>
    <property type="project" value="UniProtKB-KW"/>
</dbReference>